<sequence length="263" mass="27406">MTTESNHEVPVGISAFSLEGLVAAVTGTTRGIGRALAVGLSDAGAKIVHLNRSSSRSVIDEIAERGGDSAHVELDLASKDEAIRQAADAAIANYGRVDILVNCAGLVVRKPIVDQSSDEIENLLHIDLTAPLLLARAFAPHMIARGSGRVLNIASLMSFQGGVNVAGYAAAKSGLAGVTKALTNEWAGQGITVNAIAPGYIATEINVDLRNDESRRSEFLQRIPAGRWGDPQDLVGAAVFLSSAASRYVSGQILAVDGGWLAR</sequence>
<evidence type="ECO:0000313" key="3">
    <source>
        <dbReference type="EMBL" id="MFB9784827.1"/>
    </source>
</evidence>
<dbReference type="InterPro" id="IPR036291">
    <property type="entry name" value="NAD(P)-bd_dom_sf"/>
</dbReference>
<comment type="caution">
    <text evidence="3">The sequence shown here is derived from an EMBL/GenBank/DDBJ whole genome shotgun (WGS) entry which is preliminary data.</text>
</comment>
<dbReference type="PRINTS" id="PR00081">
    <property type="entry name" value="GDHRDH"/>
</dbReference>
<dbReference type="PANTHER" id="PTHR42760:SF5">
    <property type="entry name" value="2-DEHYDRO-3-DEOXY-D-GLUCONATE 5-DEHYDROGENASE"/>
    <property type="match status" value="1"/>
</dbReference>
<dbReference type="SUPFAM" id="SSF51735">
    <property type="entry name" value="NAD(P)-binding Rossmann-fold domains"/>
    <property type="match status" value="1"/>
</dbReference>
<dbReference type="PANTHER" id="PTHR42760">
    <property type="entry name" value="SHORT-CHAIN DEHYDROGENASES/REDUCTASES FAMILY MEMBER"/>
    <property type="match status" value="1"/>
</dbReference>
<dbReference type="Proteomes" id="UP001589587">
    <property type="component" value="Unassembled WGS sequence"/>
</dbReference>
<gene>
    <name evidence="3" type="ORF">ACFFQ6_34560</name>
</gene>
<dbReference type="PRINTS" id="PR00080">
    <property type="entry name" value="SDRFAMILY"/>
</dbReference>
<accession>A0ABV5XQQ8</accession>
<evidence type="ECO:0000256" key="1">
    <source>
        <dbReference type="ARBA" id="ARBA00006484"/>
    </source>
</evidence>
<organism evidence="3 4">
    <name type="scientific">Rhodococcus baikonurensis</name>
    <dbReference type="NCBI Taxonomy" id="172041"/>
    <lineage>
        <taxon>Bacteria</taxon>
        <taxon>Bacillati</taxon>
        <taxon>Actinomycetota</taxon>
        <taxon>Actinomycetes</taxon>
        <taxon>Mycobacteriales</taxon>
        <taxon>Nocardiaceae</taxon>
        <taxon>Rhodococcus</taxon>
        <taxon>Rhodococcus erythropolis group</taxon>
    </lineage>
</organism>
<reference evidence="3 4" key="1">
    <citation type="submission" date="2024-09" db="EMBL/GenBank/DDBJ databases">
        <authorList>
            <person name="Sun Q."/>
            <person name="Mori K."/>
        </authorList>
    </citation>
    <scope>NUCLEOTIDE SEQUENCE [LARGE SCALE GENOMIC DNA]</scope>
    <source>
        <strain evidence="3 4">JCM 11411</strain>
    </source>
</reference>
<proteinExistence type="inferred from homology"/>
<dbReference type="EMBL" id="JBHMAS010000097">
    <property type="protein sequence ID" value="MFB9784827.1"/>
    <property type="molecule type" value="Genomic_DNA"/>
</dbReference>
<comment type="similarity">
    <text evidence="1">Belongs to the short-chain dehydrogenases/reductases (SDR) family.</text>
</comment>
<dbReference type="InterPro" id="IPR002347">
    <property type="entry name" value="SDR_fam"/>
</dbReference>
<evidence type="ECO:0000313" key="4">
    <source>
        <dbReference type="Proteomes" id="UP001589587"/>
    </source>
</evidence>
<dbReference type="RefSeq" id="WP_366238536.1">
    <property type="nucleotide sequence ID" value="NZ_JBHMAS010000097.1"/>
</dbReference>
<dbReference type="Gene3D" id="3.40.50.720">
    <property type="entry name" value="NAD(P)-binding Rossmann-like Domain"/>
    <property type="match status" value="1"/>
</dbReference>
<keyword evidence="2" id="KW-0560">Oxidoreductase</keyword>
<protein>
    <submittedName>
        <fullName evidence="3">SDR family oxidoreductase</fullName>
    </submittedName>
</protein>
<evidence type="ECO:0000256" key="2">
    <source>
        <dbReference type="ARBA" id="ARBA00023002"/>
    </source>
</evidence>
<keyword evidence="4" id="KW-1185">Reference proteome</keyword>
<dbReference type="Pfam" id="PF13561">
    <property type="entry name" value="adh_short_C2"/>
    <property type="match status" value="1"/>
</dbReference>
<name>A0ABV5XQQ8_9NOCA</name>